<dbReference type="GO" id="GO:0008610">
    <property type="term" value="P:lipid biosynthetic process"/>
    <property type="evidence" value="ECO:0007669"/>
    <property type="project" value="UniProtKB-ARBA"/>
</dbReference>
<dbReference type="InterPro" id="IPR006162">
    <property type="entry name" value="Ppantetheine_attach_site"/>
</dbReference>
<comment type="similarity">
    <text evidence="2">Belongs to the ATP-dependent AMP-binding enzyme family.</text>
</comment>
<dbReference type="NCBIfam" id="TIGR01733">
    <property type="entry name" value="AA-adenyl-dom"/>
    <property type="match status" value="2"/>
</dbReference>
<dbReference type="InterPro" id="IPR000873">
    <property type="entry name" value="AMP-dep_synth/lig_dom"/>
</dbReference>
<feature type="domain" description="Carrier" evidence="5">
    <location>
        <begin position="949"/>
        <end position="1026"/>
    </location>
</feature>
<dbReference type="Pfam" id="PF00501">
    <property type="entry name" value="AMP-binding"/>
    <property type="match status" value="2"/>
</dbReference>
<sequence length="2522" mass="266778">MGKVAVSKPGLADIWPLAPMQKGMLFHALYDAEATDIYRGQVVLDLDGPLDTDALRSAGHALLRRHPTLRAGFRTLKSGDTVQIVPQRAELPWQELDLRPVPADRREDALDEAVRAEWTRRFDLAAPPLLRLTALRVGDTRTRVVLTVHHILCDGWSTSIIANELVELYRNGGDEHALPPVTPYRSYLAWLARRDGAAAAEAWRQALRGARPTLVAPETGHRAPVDPDEVRIELPAPLVTDLAALARRTGVTMSTVMRGAWAVLLGTLTGRDDVVFGGTTAGRPPEIPGIDTTVGLFINTLPVRARWSATDTVGRLLTRLQEAQAELLPHEHLSLAEVQGIAGTRTLFDTLTVFQNYPVDLLDLTGTTARAVSGDLDLASVGGRDAAHYPLTFTAMSERFRLTYRPDLFTRADAQLLADRLVRVLGQLAAGPATRIGDLDVLVDGERDRLLHGVNTGAPGPAPTTVPALFERTVRRYAGEAAVVSAAETLTYAELDTQANRFARYLLSRGVAPGDRVGVALSRSAELVVVLLGVAKAGAVFVPVDLSYPAERVRWLLADAAPVLVVGEAEVREAARGAFSAAPLPAEVSPEPESALYVMYTSGSTGTPKGVVATHEGVAGLALDSCWGDIGTAGRVLFHAPHAFDASTFELWVPLLNGGCVVVAPEVDLDGGTLGRLVGEYGLTAVHVTAGLFRVLAQESPECFAGLRHVLTGGDVVPAEAVASVLDACPEVTLRHLYGPTETTLCATTLTVGPGAKVPSALPVGRPRDGVRVFVLDSLLRPVPVGVAGELYVAGGGVARGYLGRAALTAERFVACPYGGGRMYRTGDLVRWDRDGHLLFLGRADDQVKIRGFRVEPAEIETVLGQCPGVAQVAVLAREDQPGDKRLVAYVVGEATRIREFAAERLPDYMVPSATVVLDALPLTVNGKVDRAALPAPDYAAAAAASDRVPRTPQEQILCRLFAEVLGLDVARVGIDDGFFDLGGDSLLATRLASRVKGALGAEISVRALFEAPTVAGLAGRLDEFEAVRPTLVPAERPDPLPLSFGQQRMWFLHSLEGPSATNNIPLAVRLTGELNVAALEAAWADVVARHETLRTRYPEDGGSARQEVLTAVPVRIPVTAVTGESVDAAPAAEAARGFRLDTDLPWRVTLFEVAPAEHVLLVVVHHIAADGWSMGVLMRDLSAAYAARAEGRAPGWAPLPVQYADFTLWQRDLLDRGTEDGLFGKQLDFWTRTLAGLPEQLELPFDRPRPATASHRGAMLPFTVDAAVHRRFLEIAKQCDATLFMVAQAAVAVLLSRLGGAEDVPLGTPVAGRTDESLDGLVGNFLNTLVLRTDLSGNPSFTELVGRVRETDLAAYAHQDLPFEHLVDVLNPVRSLARHPLFQVAFALQNAPDTAFAAPGLGAETVPVGLASSKFDLSVVLRERPDGGGLDGLLEFATDLFDPATAQALATRLVEVFGRLAADARARVGDLDILLAGERERLVSGVNIGQPGTGAADRTVPAVFAEVAARRPDAPAVVSGALTLTYRELDARANQYAHHLHAQGVGPGDRVAVLLPRTAELVTVLLGIAKAGAVAVPVDTGYPAERVRHLLEDSAPALVVTETGTREALDGFPASPAPASVAPGSGLYVMYTSGSTGTPKGVLVTHGGAAALARDTCWGGIGTGRVLFHAPHAFDASVFELWVPLLNGGCVVVAPAVDMDGGTLAGLVAEHAVTAVHVTAGLFRALAQETPECFAGLRHVLTGGDVVPAEAVARVAGACPHAEVHHLYGPTETTLCATTHTVAPGTQVPSVLPIGRPRDGFAVFALDRFLRPVPVGVPGELYIAGEGVARGYLGRAALTAERFVACPYGGGRMYRTGDLVRWGRDGNLVFLGRADDQVKVRGFRIEPAEVEAVLGQCPGVEQAAVVVREDRPGDKRLVAYVVGDATRTREFVAERLPDYMVPSATVVLDALPLTVNGKVDRAELPAPDYAAASAGRAPRTPLETLFCGLFAELLGLGTPEAEDEGQVPPVAADASFFALGGDSIVSLLLVARAAKAGYRISASDVFQQKTPEALARVAEPVTEDDAQHEEGHGTVPLTPVMRELTARGGPATLAARFAQWTVVRVPADAGLNRLTRAVEKVVAHHAMLRARLVVPDDAEPYLEVGDAAPVPDRVRRVDAEGLTDQTLEELIDTEARAASGRLDPRTGTTLRAVWFDRGSGRPGRLAVVVHHLVFDAVSWRILLPDLAAAWTDPDGNLAPVAASFRTYARKVAAAGPPRAAGPAQGTEGQMRQRTFTVPARTASAVLTTVPAAFHATTGDVLLAALTAALTEERPGPVDLDIEGHGRDGDLDLSRTVGWFTTLRPVRLDAGSTDFDEVRAGGPAAGRLLKRVKEQAAQPYGGGLPAPTAGFNYLGRFSVAGPEADDWQPAGPRSMGADADPELPALHTLEFGGLVRDGDTGPELVLLVSWLAGALTEEAAVRLADRWTGLLTGLAALSEAPDAGGLTPSDLPLVDLTLGQLEALEDDFNEAPGGGGMPWTAA</sequence>
<keyword evidence="3" id="KW-0596">Phosphopantetheine</keyword>
<dbReference type="InterPro" id="IPR045851">
    <property type="entry name" value="AMP-bd_C_sf"/>
</dbReference>
<dbReference type="Gene3D" id="3.30.559.30">
    <property type="entry name" value="Nonribosomal peptide synthetase, condensation domain"/>
    <property type="match status" value="3"/>
</dbReference>
<reference evidence="6 7" key="1">
    <citation type="submission" date="2018-11" db="EMBL/GenBank/DDBJ databases">
        <title>Whole genome sequence of Streptomyces paromomycinus NBRC 15454(T).</title>
        <authorList>
            <person name="Komaki H."/>
            <person name="Tamura T."/>
        </authorList>
    </citation>
    <scope>NUCLEOTIDE SEQUENCE [LARGE SCALE GENOMIC DNA]</scope>
    <source>
        <strain evidence="6 7">NBRC 15454</strain>
    </source>
</reference>
<organism evidence="6 7">
    <name type="scientific">Streptomyces paromomycinus</name>
    <name type="common">Streptomyces rimosus subsp. paromomycinus</name>
    <dbReference type="NCBI Taxonomy" id="92743"/>
    <lineage>
        <taxon>Bacteria</taxon>
        <taxon>Bacillati</taxon>
        <taxon>Actinomycetota</taxon>
        <taxon>Actinomycetes</taxon>
        <taxon>Kitasatosporales</taxon>
        <taxon>Streptomycetaceae</taxon>
        <taxon>Streptomyces</taxon>
    </lineage>
</organism>
<evidence type="ECO:0000256" key="4">
    <source>
        <dbReference type="ARBA" id="ARBA00022553"/>
    </source>
</evidence>
<dbReference type="InterPro" id="IPR036736">
    <property type="entry name" value="ACP-like_sf"/>
</dbReference>
<keyword evidence="4" id="KW-0597">Phosphoprotein</keyword>
<evidence type="ECO:0000313" key="6">
    <source>
        <dbReference type="EMBL" id="GCD40947.1"/>
    </source>
</evidence>
<dbReference type="PANTHER" id="PTHR45527:SF1">
    <property type="entry name" value="FATTY ACID SYNTHASE"/>
    <property type="match status" value="1"/>
</dbReference>
<dbReference type="GO" id="GO:0043041">
    <property type="term" value="P:amino acid activation for nonribosomal peptide biosynthetic process"/>
    <property type="evidence" value="ECO:0007669"/>
    <property type="project" value="TreeGrafter"/>
</dbReference>
<dbReference type="Gene3D" id="3.40.50.980">
    <property type="match status" value="4"/>
</dbReference>
<evidence type="ECO:0000256" key="1">
    <source>
        <dbReference type="ARBA" id="ARBA00001957"/>
    </source>
</evidence>
<feature type="domain" description="Carrier" evidence="5">
    <location>
        <begin position="1981"/>
        <end position="2063"/>
    </location>
</feature>
<name>A0A401VV37_STREY</name>
<dbReference type="SMART" id="SM01294">
    <property type="entry name" value="PKS_PP_betabranch"/>
    <property type="match status" value="1"/>
</dbReference>
<dbReference type="InterPro" id="IPR010071">
    <property type="entry name" value="AA_adenyl_dom"/>
</dbReference>
<dbReference type="InterPro" id="IPR023213">
    <property type="entry name" value="CAT-like_dom_sf"/>
</dbReference>
<dbReference type="SUPFAM" id="SSF52777">
    <property type="entry name" value="CoA-dependent acyltransferases"/>
    <property type="match status" value="6"/>
</dbReference>
<dbReference type="CDD" id="cd19540">
    <property type="entry name" value="LCL_NRPS-like"/>
    <property type="match status" value="1"/>
</dbReference>
<accession>A0A401VV37</accession>
<proteinExistence type="inferred from homology"/>
<dbReference type="Gene3D" id="1.10.1200.10">
    <property type="entry name" value="ACP-like"/>
    <property type="match status" value="2"/>
</dbReference>
<dbReference type="CDD" id="cd12117">
    <property type="entry name" value="A_NRPS_Srf_like"/>
    <property type="match status" value="2"/>
</dbReference>
<dbReference type="InterPro" id="IPR020806">
    <property type="entry name" value="PKS_PP-bd"/>
</dbReference>
<dbReference type="Gene3D" id="2.30.38.10">
    <property type="entry name" value="Luciferase, Domain 3"/>
    <property type="match status" value="2"/>
</dbReference>
<evidence type="ECO:0000256" key="3">
    <source>
        <dbReference type="ARBA" id="ARBA00022450"/>
    </source>
</evidence>
<dbReference type="InterPro" id="IPR009081">
    <property type="entry name" value="PP-bd_ACP"/>
</dbReference>
<dbReference type="InterPro" id="IPR020845">
    <property type="entry name" value="AMP-binding_CS"/>
</dbReference>
<dbReference type="Pfam" id="PF13193">
    <property type="entry name" value="AMP-binding_C"/>
    <property type="match status" value="2"/>
</dbReference>
<dbReference type="Gene3D" id="3.30.559.10">
    <property type="entry name" value="Chloramphenicol acetyltransferase-like domain"/>
    <property type="match status" value="3"/>
</dbReference>
<evidence type="ECO:0000313" key="7">
    <source>
        <dbReference type="Proteomes" id="UP000286746"/>
    </source>
</evidence>
<comment type="caution">
    <text evidence="6">The sequence shown here is derived from an EMBL/GenBank/DDBJ whole genome shotgun (WGS) entry which is preliminary data.</text>
</comment>
<dbReference type="PROSITE" id="PS00455">
    <property type="entry name" value="AMP_BINDING"/>
    <property type="match status" value="2"/>
</dbReference>
<dbReference type="GO" id="GO:0005829">
    <property type="term" value="C:cytosol"/>
    <property type="evidence" value="ECO:0007669"/>
    <property type="project" value="TreeGrafter"/>
</dbReference>
<dbReference type="InterPro" id="IPR001242">
    <property type="entry name" value="Condensation_dom"/>
</dbReference>
<dbReference type="GO" id="GO:0031177">
    <property type="term" value="F:phosphopantetheine binding"/>
    <property type="evidence" value="ECO:0007669"/>
    <property type="project" value="InterPro"/>
</dbReference>
<protein>
    <submittedName>
        <fullName evidence="6">Non-ribosomal peptide synthetase</fullName>
    </submittedName>
</protein>
<dbReference type="PROSITE" id="PS00012">
    <property type="entry name" value="PHOSPHOPANTETHEINE"/>
    <property type="match status" value="2"/>
</dbReference>
<evidence type="ECO:0000256" key="2">
    <source>
        <dbReference type="ARBA" id="ARBA00006432"/>
    </source>
</evidence>
<dbReference type="FunFam" id="1.10.1200.10:FF:000005">
    <property type="entry name" value="Nonribosomal peptide synthetase 1"/>
    <property type="match status" value="1"/>
</dbReference>
<gene>
    <name evidence="6" type="ORF">GKJPGBOP_00600</name>
</gene>
<dbReference type="GO" id="GO:0017000">
    <property type="term" value="P:antibiotic biosynthetic process"/>
    <property type="evidence" value="ECO:0007669"/>
    <property type="project" value="UniProtKB-ARBA"/>
</dbReference>
<dbReference type="FunFam" id="2.30.38.10:FF:000001">
    <property type="entry name" value="Non-ribosomal peptide synthetase PvdI"/>
    <property type="match status" value="1"/>
</dbReference>
<evidence type="ECO:0000259" key="5">
    <source>
        <dbReference type="PROSITE" id="PS50075"/>
    </source>
</evidence>
<dbReference type="PANTHER" id="PTHR45527">
    <property type="entry name" value="NONRIBOSOMAL PEPTIDE SYNTHETASE"/>
    <property type="match status" value="1"/>
</dbReference>
<dbReference type="PROSITE" id="PS50075">
    <property type="entry name" value="CARRIER"/>
    <property type="match status" value="2"/>
</dbReference>
<dbReference type="FunFam" id="3.30.559.10:FF:000012">
    <property type="entry name" value="Non-ribosomal peptide synthetase"/>
    <property type="match status" value="1"/>
</dbReference>
<dbReference type="Pfam" id="PF00668">
    <property type="entry name" value="Condensation"/>
    <property type="match status" value="3"/>
</dbReference>
<dbReference type="Proteomes" id="UP000286746">
    <property type="component" value="Unassembled WGS sequence"/>
</dbReference>
<dbReference type="Pfam" id="PF00550">
    <property type="entry name" value="PP-binding"/>
    <property type="match status" value="2"/>
</dbReference>
<dbReference type="GO" id="GO:0044550">
    <property type="term" value="P:secondary metabolite biosynthetic process"/>
    <property type="evidence" value="ECO:0007669"/>
    <property type="project" value="TreeGrafter"/>
</dbReference>
<dbReference type="SUPFAM" id="SSF56801">
    <property type="entry name" value="Acetyl-CoA synthetase-like"/>
    <property type="match status" value="2"/>
</dbReference>
<dbReference type="Gene3D" id="3.30.300.30">
    <property type="match status" value="2"/>
</dbReference>
<dbReference type="EMBL" id="BHZD01000001">
    <property type="protein sequence ID" value="GCD40947.1"/>
    <property type="molecule type" value="Genomic_DNA"/>
</dbReference>
<dbReference type="SUPFAM" id="SSF47336">
    <property type="entry name" value="ACP-like"/>
    <property type="match status" value="2"/>
</dbReference>
<dbReference type="InterPro" id="IPR025110">
    <property type="entry name" value="AMP-bd_C"/>
</dbReference>
<dbReference type="SMART" id="SM00823">
    <property type="entry name" value="PKS_PP"/>
    <property type="match status" value="2"/>
</dbReference>
<dbReference type="CDD" id="cd19543">
    <property type="entry name" value="DCL_NRPS"/>
    <property type="match status" value="1"/>
</dbReference>
<dbReference type="FunFam" id="3.30.300.30:FF:000010">
    <property type="entry name" value="Enterobactin synthetase component F"/>
    <property type="match status" value="2"/>
</dbReference>
<comment type="cofactor">
    <cofactor evidence="1">
        <name>pantetheine 4'-phosphate</name>
        <dbReference type="ChEBI" id="CHEBI:47942"/>
    </cofactor>
</comment>
<dbReference type="GO" id="GO:0003824">
    <property type="term" value="F:catalytic activity"/>
    <property type="evidence" value="ECO:0007669"/>
    <property type="project" value="InterPro"/>
</dbReference>
<keyword evidence="7" id="KW-1185">Reference proteome</keyword>